<organism evidence="2 3">
    <name type="scientific">Leucosporidium creatinivorum</name>
    <dbReference type="NCBI Taxonomy" id="106004"/>
    <lineage>
        <taxon>Eukaryota</taxon>
        <taxon>Fungi</taxon>
        <taxon>Dikarya</taxon>
        <taxon>Basidiomycota</taxon>
        <taxon>Pucciniomycotina</taxon>
        <taxon>Microbotryomycetes</taxon>
        <taxon>Leucosporidiales</taxon>
        <taxon>Leucosporidium</taxon>
    </lineage>
</organism>
<reference evidence="2 3" key="1">
    <citation type="submission" date="2016-07" db="EMBL/GenBank/DDBJ databases">
        <title>Pervasive Adenine N6-methylation of Active Genes in Fungi.</title>
        <authorList>
            <consortium name="DOE Joint Genome Institute"/>
            <person name="Mondo S.J."/>
            <person name="Dannebaum R.O."/>
            <person name="Kuo R.C."/>
            <person name="Labutti K."/>
            <person name="Haridas S."/>
            <person name="Kuo A."/>
            <person name="Salamov A."/>
            <person name="Ahrendt S.R."/>
            <person name="Lipzen A."/>
            <person name="Sullivan W."/>
            <person name="Andreopoulos W.B."/>
            <person name="Clum A."/>
            <person name="Lindquist E."/>
            <person name="Daum C."/>
            <person name="Ramamoorthy G.K."/>
            <person name="Gryganskyi A."/>
            <person name="Culley D."/>
            <person name="Magnuson J.K."/>
            <person name="James T.Y."/>
            <person name="O'Malley M.A."/>
            <person name="Stajich J.E."/>
            <person name="Spatafora J.W."/>
            <person name="Visel A."/>
            <person name="Grigoriev I.V."/>
        </authorList>
    </citation>
    <scope>NUCLEOTIDE SEQUENCE [LARGE SCALE GENOMIC DNA]</scope>
    <source>
        <strain evidence="2 3">62-1032</strain>
    </source>
</reference>
<dbReference type="EMBL" id="MCGR01000017">
    <property type="protein sequence ID" value="ORY84654.1"/>
    <property type="molecule type" value="Genomic_DNA"/>
</dbReference>
<evidence type="ECO:0000313" key="3">
    <source>
        <dbReference type="Proteomes" id="UP000193467"/>
    </source>
</evidence>
<dbReference type="AlphaFoldDB" id="A0A1Y2FMS7"/>
<accession>A0A1Y2FMS7</accession>
<proteinExistence type="predicted"/>
<feature type="region of interest" description="Disordered" evidence="1">
    <location>
        <begin position="1"/>
        <end position="21"/>
    </location>
</feature>
<name>A0A1Y2FMS7_9BASI</name>
<sequence length="304" mass="33600">MKTARKARFSTSEEQGGSPPRLKLELQQHLDHLHHLLYSFPSSPPSASPPSPTTLLAFLDSSSKPCSPRSIQFKEDIRMISRLHSSHRRRLRKRQSRNEESARRARELLGGVVGELEELKRVYGVKEVPFDSIREPREEQHLVDSSRSEVKKRRGSHDKTAISPPSAPPPPLLNPTSPTLSALAAFAQLHTFPRSPQPPVLINGELWDHAVWASQRVAEQNEALMVAAEALGGGSAEHGYHCQLVVAYGEGGVVELLSIGESGELMTLWSAEGVEQVLVQDVRRGGGGAEMSLWWEREGGDREV</sequence>
<feature type="region of interest" description="Disordered" evidence="1">
    <location>
        <begin position="136"/>
        <end position="178"/>
    </location>
</feature>
<gene>
    <name evidence="2" type="ORF">BCR35DRAFT_351764</name>
</gene>
<evidence type="ECO:0000256" key="1">
    <source>
        <dbReference type="SAM" id="MobiDB-lite"/>
    </source>
</evidence>
<feature type="compositionally biased region" description="Basic and acidic residues" evidence="1">
    <location>
        <begin position="136"/>
        <end position="149"/>
    </location>
</feature>
<protein>
    <submittedName>
        <fullName evidence="2">Uncharacterized protein</fullName>
    </submittedName>
</protein>
<comment type="caution">
    <text evidence="2">The sequence shown here is derived from an EMBL/GenBank/DDBJ whole genome shotgun (WGS) entry which is preliminary data.</text>
</comment>
<dbReference type="Proteomes" id="UP000193467">
    <property type="component" value="Unassembled WGS sequence"/>
</dbReference>
<feature type="region of interest" description="Disordered" evidence="1">
    <location>
        <begin position="84"/>
        <end position="104"/>
    </location>
</feature>
<feature type="compositionally biased region" description="Basic residues" evidence="1">
    <location>
        <begin position="84"/>
        <end position="95"/>
    </location>
</feature>
<dbReference type="InParanoid" id="A0A1Y2FMS7"/>
<evidence type="ECO:0000313" key="2">
    <source>
        <dbReference type="EMBL" id="ORY84654.1"/>
    </source>
</evidence>
<keyword evidence="3" id="KW-1185">Reference proteome</keyword>